<gene>
    <name evidence="5" type="ORF">CKO21_05830</name>
</gene>
<comment type="similarity">
    <text evidence="1">Belongs to the TTC38 family.</text>
</comment>
<organism evidence="5 6">
    <name type="scientific">Rhodovibrio salinarum</name>
    <dbReference type="NCBI Taxonomy" id="1087"/>
    <lineage>
        <taxon>Bacteria</taxon>
        <taxon>Pseudomonadati</taxon>
        <taxon>Pseudomonadota</taxon>
        <taxon>Alphaproteobacteria</taxon>
        <taxon>Rhodospirillales</taxon>
        <taxon>Rhodovibrionaceae</taxon>
        <taxon>Rhodovibrio</taxon>
    </lineage>
</organism>
<evidence type="ECO:0000313" key="5">
    <source>
        <dbReference type="EMBL" id="MBK1696761.1"/>
    </source>
</evidence>
<accession>A0A934UZQ4</accession>
<dbReference type="CDD" id="cd05804">
    <property type="entry name" value="StaR_like"/>
    <property type="match status" value="1"/>
</dbReference>
<dbReference type="AlphaFoldDB" id="A0A934UZQ4"/>
<dbReference type="Proteomes" id="UP000778970">
    <property type="component" value="Unassembled WGS sequence"/>
</dbReference>
<dbReference type="InterPro" id="IPR033891">
    <property type="entry name" value="TTC38"/>
</dbReference>
<sequence>MAITDLWNQPVSTDSPDAVRAYESAVLATLEYRSNANDHVKATLAADPDFALGHCFKGYQYLLLGTEGTVAKALQATEAAKAQHDRLNDRERGHVAALASWAEGDVAGAAALWQRIVRAYPHDLLALRLHHLNAFWRGRDDELTEGPAESLHAWTPDLPGYGSVLGMLAFGLEESGERRRAEDYARQAVQHAPDDLWALHAMAHVLEMDERFQEGCDLIPLNEPAWDDRNPFKNHVWWHRALYAVELGRDAEVLQLYDAHLAPGARPFYLDVQNAASLLTRLQFLGIDVGDRWQALVAPVQALADDFNGPFTEPHKVLALAAAGELDAAERLADDVLTRMKRAGRRDPALAQVLDGLCRAIVAYYRSDGEDALELLSPIRGEFWRLGGSWAQRDLFEQLTIEAALQANPSIDGRALLARREILRPRSRLVQRARGD</sequence>
<dbReference type="EMBL" id="NRRE01000020">
    <property type="protein sequence ID" value="MBK1696761.1"/>
    <property type="molecule type" value="Genomic_DNA"/>
</dbReference>
<protein>
    <recommendedName>
        <fullName evidence="2">Tetratricopeptide repeat protein 38</fullName>
    </recommendedName>
</protein>
<dbReference type="InterPro" id="IPR011990">
    <property type="entry name" value="TPR-like_helical_dom_sf"/>
</dbReference>
<keyword evidence="6" id="KW-1185">Reference proteome</keyword>
<keyword evidence="4" id="KW-0802">TPR repeat</keyword>
<reference evidence="5" key="2">
    <citation type="journal article" date="2020" name="Microorganisms">
        <title>Osmotic Adaptation and Compatible Solute Biosynthesis of Phototrophic Bacteria as Revealed from Genome Analyses.</title>
        <authorList>
            <person name="Imhoff J.F."/>
            <person name="Rahn T."/>
            <person name="Kunzel S."/>
            <person name="Keller A."/>
            <person name="Neulinger S.C."/>
        </authorList>
    </citation>
    <scope>NUCLEOTIDE SEQUENCE</scope>
    <source>
        <strain evidence="5">DSM 9154</strain>
    </source>
</reference>
<dbReference type="SUPFAM" id="SSF48452">
    <property type="entry name" value="TPR-like"/>
    <property type="match status" value="1"/>
</dbReference>
<dbReference type="Gene3D" id="1.25.40.10">
    <property type="entry name" value="Tetratricopeptide repeat domain"/>
    <property type="match status" value="1"/>
</dbReference>
<evidence type="ECO:0000313" key="6">
    <source>
        <dbReference type="Proteomes" id="UP000778970"/>
    </source>
</evidence>
<evidence type="ECO:0000256" key="2">
    <source>
        <dbReference type="ARBA" id="ARBA00019992"/>
    </source>
</evidence>
<evidence type="ECO:0000256" key="3">
    <source>
        <dbReference type="ARBA" id="ARBA00022737"/>
    </source>
</evidence>
<name>A0A934UZQ4_9PROT</name>
<reference evidence="5" key="1">
    <citation type="submission" date="2017-08" db="EMBL/GenBank/DDBJ databases">
        <authorList>
            <person name="Imhoff J.F."/>
            <person name="Rahn T."/>
            <person name="Kuenzel S."/>
            <person name="Neulinger S.C."/>
        </authorList>
    </citation>
    <scope>NUCLEOTIDE SEQUENCE</scope>
    <source>
        <strain evidence="5">DSM 9154</strain>
    </source>
</reference>
<evidence type="ECO:0000256" key="1">
    <source>
        <dbReference type="ARBA" id="ARBA00005857"/>
    </source>
</evidence>
<dbReference type="PANTHER" id="PTHR16263:SF4">
    <property type="entry name" value="TETRATRICOPEPTIDE REPEAT PROTEIN 38"/>
    <property type="match status" value="1"/>
</dbReference>
<dbReference type="PANTHER" id="PTHR16263">
    <property type="entry name" value="TETRATRICOPEPTIDE REPEAT PROTEIN 38"/>
    <property type="match status" value="1"/>
</dbReference>
<keyword evidence="3" id="KW-0677">Repeat</keyword>
<evidence type="ECO:0000256" key="4">
    <source>
        <dbReference type="ARBA" id="ARBA00022803"/>
    </source>
</evidence>
<comment type="caution">
    <text evidence="5">The sequence shown here is derived from an EMBL/GenBank/DDBJ whole genome shotgun (WGS) entry which is preliminary data.</text>
</comment>
<proteinExistence type="inferred from homology"/>
<dbReference type="RefSeq" id="WP_051431676.1">
    <property type="nucleotide sequence ID" value="NZ_NRRE01000020.1"/>
</dbReference>